<dbReference type="PANTHER" id="PTHR35807">
    <property type="entry name" value="TRANSCRIPTIONAL REGULATOR REDD-RELATED"/>
    <property type="match status" value="1"/>
</dbReference>
<dbReference type="SUPFAM" id="SSF46894">
    <property type="entry name" value="C-terminal effector domain of the bipartite response regulators"/>
    <property type="match status" value="1"/>
</dbReference>
<dbReference type="Gene3D" id="1.10.10.10">
    <property type="entry name" value="Winged helix-like DNA-binding domain superfamily/Winged helix DNA-binding domain"/>
    <property type="match status" value="1"/>
</dbReference>
<evidence type="ECO:0000256" key="3">
    <source>
        <dbReference type="ARBA" id="ARBA00023015"/>
    </source>
</evidence>
<feature type="region of interest" description="Disordered" evidence="7">
    <location>
        <begin position="240"/>
        <end position="272"/>
    </location>
</feature>
<dbReference type="InterPro" id="IPR011990">
    <property type="entry name" value="TPR-like_helical_dom_sf"/>
</dbReference>
<sequence>MQAAEFCVLGGVRAHVRGQDVDLGHARQRHVLAVLLVEANRPVSLDQLLDRVWGERAPRSAVTTLYSYLSRLRRALSTTELRLVRRPGGYTAETDPDAVDLHRFRALAHRARGASDQVAADLLQEALRLWAGEAFPAADTPWFTHLREVLTSERQAAELDLNDVLLRQGRESEVLPQLISGVSTHPFDERLAGQLMLALHRQGRTVRALEHYQVLRQNLDEELGLTPGASLQRLHQELLRAGPAGPPPAAPASVPTEASTAAPRPPVATPRQLPLAPVGFISRHRELDELADLLVPRRPEPGPRPGPESESEPGRIVVISATGGVGKSWLALRWAHDHADRFPDGQLYVDLRGFDPAGEPMSPVEALRGLLDALGVPPGAVPEDPQAQGGLYRSLLADKRILVVLDDAHDAQQVVPLLPGKSQCAVLITSRNRLTPLLVTHGAVTVSPTPFHSSQARELLAHRLDSSRLDAEPQAVAAIVDYCAGLPLALSLMAARVASHPEFPLAALADELADASSRLDVLDAGGMTVSLRTVLATSHRALSSSAGRLFALLGLVTSTDIGLDAATSLAGITRSRARTLLAELEAAHLVQQHRPGRYRMHDLAQLYAGELAALDRAQENAEARTRLIDFYLHTAFAANLLLDGPHTPFRPDPEPPAQGCAPLAPANTTDALRWFTEEHACLLAAQESALTAGLPTQAVQLAWALISYQLGSHHLEEYSRVWHTALAAAEQQPEHVLPRVLAHWRLGHFHSLSGRRSEALDHLHGALDLAEAAGDPTAQAHICRTLGRLWEMNGDDRKALSYATRALRLYQTLDNAIWQANQFNAVGWMHAQLGAYDEARDHCERAHGLFLKHGRPGDEASTLDSLGYIAHLTGDHAAALDYYRQALAQFRTLGNGYDEADTLARIAESHRALNRPDEARAAWAQALALYREQEREAEISHAEEALERPAG</sequence>
<keyword evidence="10" id="KW-1185">Reference proteome</keyword>
<dbReference type="InterPro" id="IPR005158">
    <property type="entry name" value="BTAD"/>
</dbReference>
<dbReference type="EMBL" id="JBIAPK010000004">
    <property type="protein sequence ID" value="MFF3339783.1"/>
    <property type="molecule type" value="Genomic_DNA"/>
</dbReference>
<dbReference type="Pfam" id="PF00486">
    <property type="entry name" value="Trans_reg_C"/>
    <property type="match status" value="1"/>
</dbReference>
<dbReference type="PROSITE" id="PS51755">
    <property type="entry name" value="OMPR_PHOB"/>
    <property type="match status" value="1"/>
</dbReference>
<evidence type="ECO:0000313" key="10">
    <source>
        <dbReference type="Proteomes" id="UP001601976"/>
    </source>
</evidence>
<dbReference type="PRINTS" id="PR00364">
    <property type="entry name" value="DISEASERSIST"/>
</dbReference>
<gene>
    <name evidence="9" type="ORF">ACFYWW_13770</name>
</gene>
<evidence type="ECO:0000256" key="5">
    <source>
        <dbReference type="ARBA" id="ARBA00023163"/>
    </source>
</evidence>
<dbReference type="SUPFAM" id="SSF48452">
    <property type="entry name" value="TPR-like"/>
    <property type="match status" value="2"/>
</dbReference>
<dbReference type="SMART" id="SM01043">
    <property type="entry name" value="BTAD"/>
    <property type="match status" value="1"/>
</dbReference>
<dbReference type="InterPro" id="IPR036388">
    <property type="entry name" value="WH-like_DNA-bd_sf"/>
</dbReference>
<dbReference type="Pfam" id="PF03704">
    <property type="entry name" value="BTAD"/>
    <property type="match status" value="1"/>
</dbReference>
<evidence type="ECO:0000256" key="4">
    <source>
        <dbReference type="ARBA" id="ARBA00023125"/>
    </source>
</evidence>
<evidence type="ECO:0000313" key="9">
    <source>
        <dbReference type="EMBL" id="MFF3339783.1"/>
    </source>
</evidence>
<keyword evidence="2" id="KW-0902">Two-component regulatory system</keyword>
<evidence type="ECO:0000256" key="2">
    <source>
        <dbReference type="ARBA" id="ARBA00023012"/>
    </source>
</evidence>
<accession>A0ABW6RFR0</accession>
<organism evidence="9 10">
    <name type="scientific">Streptomyces flavidovirens</name>
    <dbReference type="NCBI Taxonomy" id="67298"/>
    <lineage>
        <taxon>Bacteria</taxon>
        <taxon>Bacillati</taxon>
        <taxon>Actinomycetota</taxon>
        <taxon>Actinomycetes</taxon>
        <taxon>Kitasatosporales</taxon>
        <taxon>Streptomycetaceae</taxon>
        <taxon>Streptomyces</taxon>
    </lineage>
</organism>
<feature type="domain" description="OmpR/PhoB-type" evidence="8">
    <location>
        <begin position="1"/>
        <end position="94"/>
    </location>
</feature>
<reference evidence="9 10" key="1">
    <citation type="submission" date="2024-10" db="EMBL/GenBank/DDBJ databases">
        <title>The Natural Products Discovery Center: Release of the First 8490 Sequenced Strains for Exploring Actinobacteria Biosynthetic Diversity.</title>
        <authorList>
            <person name="Kalkreuter E."/>
            <person name="Kautsar S.A."/>
            <person name="Yang D."/>
            <person name="Bader C.D."/>
            <person name="Teijaro C.N."/>
            <person name="Fluegel L."/>
            <person name="Davis C.M."/>
            <person name="Simpson J.R."/>
            <person name="Lauterbach L."/>
            <person name="Steele A.D."/>
            <person name="Gui C."/>
            <person name="Meng S."/>
            <person name="Li G."/>
            <person name="Viehrig K."/>
            <person name="Ye F."/>
            <person name="Su P."/>
            <person name="Kiefer A.F."/>
            <person name="Nichols A."/>
            <person name="Cepeda A.J."/>
            <person name="Yan W."/>
            <person name="Fan B."/>
            <person name="Jiang Y."/>
            <person name="Adhikari A."/>
            <person name="Zheng C.-J."/>
            <person name="Schuster L."/>
            <person name="Cowan T.M."/>
            <person name="Smanski M.J."/>
            <person name="Chevrette M.G."/>
            <person name="De Carvalho L.P.S."/>
            <person name="Shen B."/>
        </authorList>
    </citation>
    <scope>NUCLEOTIDE SEQUENCE [LARGE SCALE GENOMIC DNA]</scope>
    <source>
        <strain evidence="9 10">NPDC003029</strain>
    </source>
</reference>
<feature type="compositionally biased region" description="Low complexity" evidence="7">
    <location>
        <begin position="251"/>
        <end position="262"/>
    </location>
</feature>
<protein>
    <submittedName>
        <fullName evidence="9">BTAD domain-containing putative transcriptional regulator</fullName>
    </submittedName>
</protein>
<dbReference type="Gene3D" id="1.25.40.10">
    <property type="entry name" value="Tetratricopeptide repeat domain"/>
    <property type="match status" value="2"/>
</dbReference>
<keyword evidence="3" id="KW-0805">Transcription regulation</keyword>
<evidence type="ECO:0000256" key="6">
    <source>
        <dbReference type="PROSITE-ProRule" id="PRU01091"/>
    </source>
</evidence>
<feature type="region of interest" description="Disordered" evidence="7">
    <location>
        <begin position="292"/>
        <end position="314"/>
    </location>
</feature>
<comment type="caution">
    <text evidence="9">The sequence shown here is derived from an EMBL/GenBank/DDBJ whole genome shotgun (WGS) entry which is preliminary data.</text>
</comment>
<dbReference type="InterPro" id="IPR001867">
    <property type="entry name" value="OmpR/PhoB-type_DNA-bd"/>
</dbReference>
<dbReference type="InterPro" id="IPR027417">
    <property type="entry name" value="P-loop_NTPase"/>
</dbReference>
<proteinExistence type="inferred from homology"/>
<evidence type="ECO:0000259" key="8">
    <source>
        <dbReference type="PROSITE" id="PS51755"/>
    </source>
</evidence>
<keyword evidence="5" id="KW-0804">Transcription</keyword>
<dbReference type="SMART" id="SM00862">
    <property type="entry name" value="Trans_reg_C"/>
    <property type="match status" value="1"/>
</dbReference>
<dbReference type="CDD" id="cd15831">
    <property type="entry name" value="BTAD"/>
    <property type="match status" value="1"/>
</dbReference>
<dbReference type="Proteomes" id="UP001601976">
    <property type="component" value="Unassembled WGS sequence"/>
</dbReference>
<dbReference type="SMART" id="SM00028">
    <property type="entry name" value="TPR"/>
    <property type="match status" value="5"/>
</dbReference>
<dbReference type="PANTHER" id="PTHR35807:SF1">
    <property type="entry name" value="TRANSCRIPTIONAL REGULATOR REDD"/>
    <property type="match status" value="1"/>
</dbReference>
<keyword evidence="4 6" id="KW-0238">DNA-binding</keyword>
<dbReference type="Gene3D" id="3.40.50.300">
    <property type="entry name" value="P-loop containing nucleotide triphosphate hydrolases"/>
    <property type="match status" value="1"/>
</dbReference>
<evidence type="ECO:0000256" key="7">
    <source>
        <dbReference type="SAM" id="MobiDB-lite"/>
    </source>
</evidence>
<name>A0ABW6RFR0_9ACTN</name>
<evidence type="ECO:0000256" key="1">
    <source>
        <dbReference type="ARBA" id="ARBA00005820"/>
    </source>
</evidence>
<dbReference type="Pfam" id="PF13424">
    <property type="entry name" value="TPR_12"/>
    <property type="match status" value="1"/>
</dbReference>
<dbReference type="InterPro" id="IPR051677">
    <property type="entry name" value="AfsR-DnrI-RedD_regulator"/>
</dbReference>
<feature type="DNA-binding region" description="OmpR/PhoB-type" evidence="6">
    <location>
        <begin position="1"/>
        <end position="94"/>
    </location>
</feature>
<dbReference type="RefSeq" id="WP_355726222.1">
    <property type="nucleotide sequence ID" value="NZ_JBEXNP010000027.1"/>
</dbReference>
<dbReference type="InterPro" id="IPR016032">
    <property type="entry name" value="Sig_transdc_resp-reg_C-effctor"/>
</dbReference>
<comment type="similarity">
    <text evidence="1">Belongs to the AfsR/DnrI/RedD regulatory family.</text>
</comment>
<dbReference type="SUPFAM" id="SSF52540">
    <property type="entry name" value="P-loop containing nucleoside triphosphate hydrolases"/>
    <property type="match status" value="1"/>
</dbReference>
<dbReference type="InterPro" id="IPR019734">
    <property type="entry name" value="TPR_rpt"/>
</dbReference>